<comment type="catalytic activity">
    <reaction evidence="8 9">
        <text>UTP + L-glutamine + ATP + H2O = CTP + L-glutamate + ADP + phosphate + 2 H(+)</text>
        <dbReference type="Rhea" id="RHEA:26426"/>
        <dbReference type="ChEBI" id="CHEBI:15377"/>
        <dbReference type="ChEBI" id="CHEBI:15378"/>
        <dbReference type="ChEBI" id="CHEBI:29985"/>
        <dbReference type="ChEBI" id="CHEBI:30616"/>
        <dbReference type="ChEBI" id="CHEBI:37563"/>
        <dbReference type="ChEBI" id="CHEBI:43474"/>
        <dbReference type="ChEBI" id="CHEBI:46398"/>
        <dbReference type="ChEBI" id="CHEBI:58359"/>
        <dbReference type="ChEBI" id="CHEBI:456216"/>
        <dbReference type="EC" id="6.3.4.2"/>
    </reaction>
</comment>
<feature type="domain" description="Glutamine amidotransferase" evidence="10">
    <location>
        <begin position="43"/>
        <end position="283"/>
    </location>
</feature>
<keyword evidence="7 9" id="KW-0665">Pyrimidine biosynthesis</keyword>
<dbReference type="GO" id="GO:0019856">
    <property type="term" value="P:pyrimidine nucleobase biosynthetic process"/>
    <property type="evidence" value="ECO:0007669"/>
    <property type="project" value="TreeGrafter"/>
</dbReference>
<evidence type="ECO:0000256" key="7">
    <source>
        <dbReference type="ARBA" id="ARBA00022975"/>
    </source>
</evidence>
<dbReference type="Proteomes" id="UP001146120">
    <property type="component" value="Unassembled WGS sequence"/>
</dbReference>
<dbReference type="SUPFAM" id="SSF52540">
    <property type="entry name" value="P-loop containing nucleoside triphosphate hydrolases"/>
    <property type="match status" value="1"/>
</dbReference>
<dbReference type="EMBL" id="DAKRPA010000263">
    <property type="protein sequence ID" value="DAZ94207.1"/>
    <property type="molecule type" value="Genomic_DNA"/>
</dbReference>
<dbReference type="PANTHER" id="PTHR11550:SF0">
    <property type="entry name" value="CTP SYNTHASE-RELATED"/>
    <property type="match status" value="1"/>
</dbReference>
<dbReference type="FunFam" id="3.40.50.880:FF:000005">
    <property type="entry name" value="CTP synthase"/>
    <property type="match status" value="1"/>
</dbReference>
<evidence type="ECO:0000313" key="12">
    <source>
        <dbReference type="EMBL" id="DAZ94207.1"/>
    </source>
</evidence>
<evidence type="ECO:0000256" key="1">
    <source>
        <dbReference type="ARBA" id="ARBA00005171"/>
    </source>
</evidence>
<evidence type="ECO:0000256" key="9">
    <source>
        <dbReference type="RuleBase" id="RU810713"/>
    </source>
</evidence>
<evidence type="ECO:0000256" key="2">
    <source>
        <dbReference type="ARBA" id="ARBA00007533"/>
    </source>
</evidence>
<dbReference type="InterPro" id="IPR033828">
    <property type="entry name" value="GATase1_CTP_Synthase"/>
</dbReference>
<dbReference type="GO" id="GO:0042802">
    <property type="term" value="F:identical protein binding"/>
    <property type="evidence" value="ECO:0007669"/>
    <property type="project" value="TreeGrafter"/>
</dbReference>
<dbReference type="FunFam" id="3.40.50.300:FF:004900">
    <property type="entry name" value="Predicted protein"/>
    <property type="match status" value="1"/>
</dbReference>
<comment type="pathway">
    <text evidence="1 9">Pyrimidine metabolism; CTP biosynthesis via de novo pathway; CTP from UDP: step 2/2.</text>
</comment>
<gene>
    <name evidence="12" type="ORF">N0F65_000434</name>
</gene>
<keyword evidence="13" id="KW-1185">Reference proteome</keyword>
<comment type="similarity">
    <text evidence="2 9">Belongs to the CTP synthase family.</text>
</comment>
<evidence type="ECO:0000313" key="13">
    <source>
        <dbReference type="Proteomes" id="UP001146120"/>
    </source>
</evidence>
<dbReference type="InterPro" id="IPR027417">
    <property type="entry name" value="P-loop_NTPase"/>
</dbReference>
<dbReference type="CDD" id="cd01746">
    <property type="entry name" value="GATase1_CTP_Synthase"/>
    <property type="match status" value="1"/>
</dbReference>
<dbReference type="GO" id="GO:0003883">
    <property type="term" value="F:CTP synthase activity"/>
    <property type="evidence" value="ECO:0007669"/>
    <property type="project" value="UniProtKB-UniRule"/>
</dbReference>
<accession>A0AAV2YGL3</accession>
<dbReference type="InterPro" id="IPR004468">
    <property type="entry name" value="CTP_synthase"/>
</dbReference>
<sequence length="488" mass="54972">MSRLQLMNRFREPDLVQWSAMAHRVDNFTQMCRIALVGKYTGLQDSYLSVIKALKHATMKCDRDLTIEWIEASDLEPESKDKDEERYDAAWAKLRSCDGIVVPGGFGDRGVDGKVLTAKYARENKIPYLGICLGMQVAVIEYARNVLEWKDANSEEFDSQTPHKVVVFMPEINPEVMGGTMRCGARQTILHEKEDPTKRSLASYLYGKDQRIMERHRHRYEVNPEFVSTIRDAGLNFVGTDDKAVRMQIVELDRDVHPFYFASQYHPEFKSHPNNPSPPFYGLILAASGQLDGYIAECEVFVLDDGGEGDLDLGNYERFLDVTLTRDHNITTGKVYQEVLQKERRGDYLGKTVQVVPHVTDAIQDWIERVAQIPVDGSDQPADVCLIEVGGTVGDIESMIFLEALRQFQFRVGVENFCLVHVSLVPVLGSVGEQKTKPTQHAIKELRSAGLTPDVIICRATSELEPSTKSKIGMFCQVSGNHVLSVHD</sequence>
<dbReference type="InterPro" id="IPR017926">
    <property type="entry name" value="GATASE"/>
</dbReference>
<evidence type="ECO:0000256" key="5">
    <source>
        <dbReference type="ARBA" id="ARBA00022840"/>
    </source>
</evidence>
<dbReference type="GO" id="GO:0005524">
    <property type="term" value="F:ATP binding"/>
    <property type="evidence" value="ECO:0007669"/>
    <property type="project" value="UniProtKB-KW"/>
</dbReference>
<protein>
    <recommendedName>
        <fullName evidence="9">CTP synthase</fullName>
        <ecNumber evidence="9">6.3.4.2</ecNumber>
    </recommendedName>
    <alternativeName>
        <fullName evidence="9">UTP--ammonia ligase</fullName>
    </alternativeName>
</protein>
<organism evidence="12 13">
    <name type="scientific">Lagenidium giganteum</name>
    <dbReference type="NCBI Taxonomy" id="4803"/>
    <lineage>
        <taxon>Eukaryota</taxon>
        <taxon>Sar</taxon>
        <taxon>Stramenopiles</taxon>
        <taxon>Oomycota</taxon>
        <taxon>Peronosporomycetes</taxon>
        <taxon>Pythiales</taxon>
        <taxon>Pythiaceae</taxon>
    </lineage>
</organism>
<dbReference type="Pfam" id="PF00117">
    <property type="entry name" value="GATase"/>
    <property type="match status" value="1"/>
</dbReference>
<evidence type="ECO:0000259" key="10">
    <source>
        <dbReference type="Pfam" id="PF00117"/>
    </source>
</evidence>
<dbReference type="AlphaFoldDB" id="A0AAV2YGL3"/>
<evidence type="ECO:0000256" key="4">
    <source>
        <dbReference type="ARBA" id="ARBA00022741"/>
    </source>
</evidence>
<dbReference type="Gene3D" id="3.40.50.880">
    <property type="match status" value="1"/>
</dbReference>
<comment type="function">
    <text evidence="9">Catalyzes the ATP-dependent amination of UTP to CTP with either L-glutamine or ammonia as the source of nitrogen.</text>
</comment>
<dbReference type="EC" id="6.3.4.2" evidence="9"/>
<dbReference type="InterPro" id="IPR017456">
    <property type="entry name" value="CTP_synthase_N"/>
</dbReference>
<feature type="domain" description="CTP synthase N-terminal" evidence="11">
    <location>
        <begin position="296"/>
        <end position="488"/>
    </location>
</feature>
<dbReference type="PROSITE" id="PS51273">
    <property type="entry name" value="GATASE_TYPE_1"/>
    <property type="match status" value="1"/>
</dbReference>
<dbReference type="InterPro" id="IPR029062">
    <property type="entry name" value="Class_I_gatase-like"/>
</dbReference>
<keyword evidence="6 9" id="KW-0315">Glutamine amidotransferase</keyword>
<dbReference type="PANTHER" id="PTHR11550">
    <property type="entry name" value="CTP SYNTHASE"/>
    <property type="match status" value="1"/>
</dbReference>
<reference evidence="12" key="2">
    <citation type="journal article" date="2023" name="Microbiol Resour">
        <title>Decontamination and Annotation of the Draft Genome Sequence of the Oomycete Lagenidium giganteum ARSEF 373.</title>
        <authorList>
            <person name="Morgan W.R."/>
            <person name="Tartar A."/>
        </authorList>
    </citation>
    <scope>NUCLEOTIDE SEQUENCE</scope>
    <source>
        <strain evidence="12">ARSEF 373</strain>
    </source>
</reference>
<dbReference type="Gene3D" id="3.40.50.300">
    <property type="entry name" value="P-loop containing nucleotide triphosphate hydrolases"/>
    <property type="match status" value="1"/>
</dbReference>
<evidence type="ECO:0000259" key="11">
    <source>
        <dbReference type="Pfam" id="PF06418"/>
    </source>
</evidence>
<evidence type="ECO:0000256" key="3">
    <source>
        <dbReference type="ARBA" id="ARBA00022598"/>
    </source>
</evidence>
<dbReference type="GO" id="GO:0044210">
    <property type="term" value="P:'de novo' CTP biosynthetic process"/>
    <property type="evidence" value="ECO:0007669"/>
    <property type="project" value="UniProtKB-UniRule"/>
</dbReference>
<keyword evidence="3 9" id="KW-0436">Ligase</keyword>
<proteinExistence type="inferred from homology"/>
<keyword evidence="5 9" id="KW-0067">ATP-binding</keyword>
<comment type="caution">
    <text evidence="12">The sequence shown here is derived from an EMBL/GenBank/DDBJ whole genome shotgun (WGS) entry which is preliminary data.</text>
</comment>
<name>A0AAV2YGL3_9STRA</name>
<dbReference type="Pfam" id="PF06418">
    <property type="entry name" value="CTP_synth_N"/>
    <property type="match status" value="1"/>
</dbReference>
<dbReference type="SUPFAM" id="SSF52317">
    <property type="entry name" value="Class I glutamine amidotransferase-like"/>
    <property type="match status" value="1"/>
</dbReference>
<reference evidence="12" key="1">
    <citation type="submission" date="2022-11" db="EMBL/GenBank/DDBJ databases">
        <authorList>
            <person name="Morgan W.R."/>
            <person name="Tartar A."/>
        </authorList>
    </citation>
    <scope>NUCLEOTIDE SEQUENCE</scope>
    <source>
        <strain evidence="12">ARSEF 373</strain>
    </source>
</reference>
<keyword evidence="4 9" id="KW-0547">Nucleotide-binding</keyword>
<feature type="non-terminal residue" evidence="12">
    <location>
        <position position="488"/>
    </location>
</feature>
<evidence type="ECO:0000256" key="8">
    <source>
        <dbReference type="ARBA" id="ARBA00047781"/>
    </source>
</evidence>
<evidence type="ECO:0000256" key="6">
    <source>
        <dbReference type="ARBA" id="ARBA00022962"/>
    </source>
</evidence>